<dbReference type="GO" id="GO:0005737">
    <property type="term" value="C:cytoplasm"/>
    <property type="evidence" value="ECO:0007669"/>
    <property type="project" value="UniProtKB-SubCell"/>
</dbReference>
<evidence type="ECO:0000256" key="10">
    <source>
        <dbReference type="ARBA" id="ARBA00022777"/>
    </source>
</evidence>
<dbReference type="SUPFAM" id="SSF56112">
    <property type="entry name" value="Protein kinase-like (PK-like)"/>
    <property type="match status" value="2"/>
</dbReference>
<feature type="binding site" evidence="14">
    <location>
        <position position="1001"/>
    </location>
    <ligand>
        <name>ATP</name>
        <dbReference type="ChEBI" id="CHEBI:30616"/>
    </ligand>
</feature>
<feature type="domain" description="CNH" evidence="17">
    <location>
        <begin position="504"/>
        <end position="816"/>
    </location>
</feature>
<dbReference type="Proteomes" id="UP000827986">
    <property type="component" value="Unassembled WGS sequence"/>
</dbReference>
<keyword evidence="9 14" id="KW-0547">Nucleotide-binding</keyword>
<dbReference type="InterPro" id="IPR050629">
    <property type="entry name" value="STE20/SPS1-PAK"/>
</dbReference>
<evidence type="ECO:0000256" key="8">
    <source>
        <dbReference type="ARBA" id="ARBA00022679"/>
    </source>
</evidence>
<keyword evidence="6" id="KW-0723">Serine/threonine-protein kinase</keyword>
<feature type="region of interest" description="Disordered" evidence="15">
    <location>
        <begin position="458"/>
        <end position="482"/>
    </location>
</feature>
<dbReference type="SMART" id="SM00036">
    <property type="entry name" value="CNH"/>
    <property type="match status" value="1"/>
</dbReference>
<dbReference type="InterPro" id="IPR011009">
    <property type="entry name" value="Kinase-like_dom_sf"/>
</dbReference>
<evidence type="ECO:0000256" key="1">
    <source>
        <dbReference type="ARBA" id="ARBA00001946"/>
    </source>
</evidence>
<accession>A0A9D3X079</accession>
<dbReference type="GO" id="GO:0004693">
    <property type="term" value="F:cyclin-dependent protein serine/threonine kinase activity"/>
    <property type="evidence" value="ECO:0007669"/>
    <property type="project" value="UniProtKB-EC"/>
</dbReference>
<name>A0A9D3X079_9SAUR</name>
<dbReference type="FunFam" id="1.10.510.10:FF:000191">
    <property type="entry name" value="cyclin-dependent kinase-like 1 isoform X1"/>
    <property type="match status" value="1"/>
</dbReference>
<feature type="domain" description="Protein kinase" evidence="16">
    <location>
        <begin position="971"/>
        <end position="1254"/>
    </location>
</feature>
<dbReference type="InterPro" id="IPR008271">
    <property type="entry name" value="Ser/Thr_kinase_AS"/>
</dbReference>
<dbReference type="InterPro" id="IPR001180">
    <property type="entry name" value="CNH_dom"/>
</dbReference>
<dbReference type="Pfam" id="PF00780">
    <property type="entry name" value="CNH"/>
    <property type="match status" value="1"/>
</dbReference>
<feature type="domain" description="Protein kinase" evidence="16">
    <location>
        <begin position="1"/>
        <end position="241"/>
    </location>
</feature>
<comment type="catalytic activity">
    <reaction evidence="13">
        <text>L-seryl-[protein] + ATP = O-phospho-L-seryl-[protein] + ADP + H(+)</text>
        <dbReference type="Rhea" id="RHEA:17989"/>
        <dbReference type="Rhea" id="RHEA-COMP:9863"/>
        <dbReference type="Rhea" id="RHEA-COMP:11604"/>
        <dbReference type="ChEBI" id="CHEBI:15378"/>
        <dbReference type="ChEBI" id="CHEBI:29999"/>
        <dbReference type="ChEBI" id="CHEBI:30616"/>
        <dbReference type="ChEBI" id="CHEBI:83421"/>
        <dbReference type="ChEBI" id="CHEBI:456216"/>
        <dbReference type="EC" id="2.7.11.22"/>
    </reaction>
</comment>
<feature type="region of interest" description="Disordered" evidence="15">
    <location>
        <begin position="337"/>
        <end position="431"/>
    </location>
</feature>
<comment type="subcellular location">
    <subcellularLocation>
        <location evidence="2">Cytoplasm</location>
    </subcellularLocation>
</comment>
<feature type="region of interest" description="Disordered" evidence="15">
    <location>
        <begin position="814"/>
        <end position="863"/>
    </location>
</feature>
<feature type="compositionally biased region" description="Basic and acidic residues" evidence="15">
    <location>
        <begin position="387"/>
        <end position="398"/>
    </location>
</feature>
<keyword evidence="8" id="KW-0808">Transferase</keyword>
<evidence type="ECO:0000256" key="4">
    <source>
        <dbReference type="ARBA" id="ARBA00008874"/>
    </source>
</evidence>
<evidence type="ECO:0000259" key="17">
    <source>
        <dbReference type="PROSITE" id="PS50219"/>
    </source>
</evidence>
<dbReference type="PROSITE" id="PS50011">
    <property type="entry name" value="PROTEIN_KINASE_DOM"/>
    <property type="match status" value="2"/>
</dbReference>
<feature type="compositionally biased region" description="Polar residues" evidence="15">
    <location>
        <begin position="412"/>
        <end position="431"/>
    </location>
</feature>
<dbReference type="Pfam" id="PF00069">
    <property type="entry name" value="Pkinase"/>
    <property type="match status" value="2"/>
</dbReference>
<organism evidence="18 19">
    <name type="scientific">Mauremys mutica</name>
    <name type="common">yellowpond turtle</name>
    <dbReference type="NCBI Taxonomy" id="74926"/>
    <lineage>
        <taxon>Eukaryota</taxon>
        <taxon>Metazoa</taxon>
        <taxon>Chordata</taxon>
        <taxon>Craniata</taxon>
        <taxon>Vertebrata</taxon>
        <taxon>Euteleostomi</taxon>
        <taxon>Archelosauria</taxon>
        <taxon>Testudinata</taxon>
        <taxon>Testudines</taxon>
        <taxon>Cryptodira</taxon>
        <taxon>Durocryptodira</taxon>
        <taxon>Testudinoidea</taxon>
        <taxon>Geoemydidae</taxon>
        <taxon>Geoemydinae</taxon>
        <taxon>Mauremys</taxon>
    </lineage>
</organism>
<dbReference type="GO" id="GO:0005524">
    <property type="term" value="F:ATP binding"/>
    <property type="evidence" value="ECO:0007669"/>
    <property type="project" value="UniProtKB-UniRule"/>
</dbReference>
<evidence type="ECO:0000313" key="19">
    <source>
        <dbReference type="Proteomes" id="UP000827986"/>
    </source>
</evidence>
<dbReference type="PROSITE" id="PS50219">
    <property type="entry name" value="CNH"/>
    <property type="match status" value="1"/>
</dbReference>
<evidence type="ECO:0000313" key="18">
    <source>
        <dbReference type="EMBL" id="KAH1170558.1"/>
    </source>
</evidence>
<protein>
    <recommendedName>
        <fullName evidence="20">Non-specific serine/threonine protein kinase</fullName>
    </recommendedName>
</protein>
<evidence type="ECO:0000256" key="13">
    <source>
        <dbReference type="ARBA" id="ARBA00048367"/>
    </source>
</evidence>
<dbReference type="SMART" id="SM00220">
    <property type="entry name" value="S_TKc"/>
    <property type="match status" value="2"/>
</dbReference>
<comment type="cofactor">
    <cofactor evidence="1">
        <name>Mg(2+)</name>
        <dbReference type="ChEBI" id="CHEBI:18420"/>
    </cofactor>
</comment>
<dbReference type="CDD" id="cd07847">
    <property type="entry name" value="STKc_CDKL1_4"/>
    <property type="match status" value="1"/>
</dbReference>
<dbReference type="FunFam" id="1.10.510.10:FF:000031">
    <property type="entry name" value="Mitogen-activated protein kinase kinase kinase kinase"/>
    <property type="match status" value="1"/>
</dbReference>
<dbReference type="InterPro" id="IPR000719">
    <property type="entry name" value="Prot_kinase_dom"/>
</dbReference>
<dbReference type="Gene3D" id="3.30.200.20">
    <property type="entry name" value="Phosphorylase Kinase, domain 1"/>
    <property type="match status" value="1"/>
</dbReference>
<dbReference type="CDD" id="cd06613">
    <property type="entry name" value="STKc_MAP4K3_like"/>
    <property type="match status" value="1"/>
</dbReference>
<gene>
    <name evidence="18" type="ORF">KIL84_006176</name>
</gene>
<comment type="similarity">
    <text evidence="4">Belongs to the protein kinase superfamily. STE Ser/Thr protein kinase family. STE20 subfamily.</text>
</comment>
<evidence type="ECO:0000256" key="3">
    <source>
        <dbReference type="ARBA" id="ARBA00006485"/>
    </source>
</evidence>
<evidence type="ECO:0008006" key="20">
    <source>
        <dbReference type="Google" id="ProtNLM"/>
    </source>
</evidence>
<comment type="similarity">
    <text evidence="3">Belongs to the protein kinase superfamily. CMGC Ser/Thr protein kinase family. CDC2/CDKX subfamily.</text>
</comment>
<evidence type="ECO:0000256" key="7">
    <source>
        <dbReference type="ARBA" id="ARBA00022553"/>
    </source>
</evidence>
<dbReference type="EMBL" id="JAHDVG010000483">
    <property type="protein sequence ID" value="KAH1170558.1"/>
    <property type="molecule type" value="Genomic_DNA"/>
</dbReference>
<keyword evidence="5" id="KW-0963">Cytoplasm</keyword>
<evidence type="ECO:0000256" key="15">
    <source>
        <dbReference type="SAM" id="MobiDB-lite"/>
    </source>
</evidence>
<keyword evidence="19" id="KW-1185">Reference proteome</keyword>
<evidence type="ECO:0000256" key="14">
    <source>
        <dbReference type="PROSITE-ProRule" id="PRU10141"/>
    </source>
</evidence>
<dbReference type="PANTHER" id="PTHR48012:SF19">
    <property type="entry name" value="MITOGEN-ACTIVATED PROTEIN KINASE KINASE KINASE KINASE 5"/>
    <property type="match status" value="1"/>
</dbReference>
<dbReference type="PROSITE" id="PS00108">
    <property type="entry name" value="PROTEIN_KINASE_ST"/>
    <property type="match status" value="1"/>
</dbReference>
<dbReference type="Gene3D" id="1.10.510.10">
    <property type="entry name" value="Transferase(Phosphotransferase) domain 1"/>
    <property type="match status" value="2"/>
</dbReference>
<evidence type="ECO:0000256" key="11">
    <source>
        <dbReference type="ARBA" id="ARBA00022840"/>
    </source>
</evidence>
<evidence type="ECO:0000256" key="12">
    <source>
        <dbReference type="ARBA" id="ARBA00047811"/>
    </source>
</evidence>
<dbReference type="FunFam" id="3.30.200.20:FF:000049">
    <property type="entry name" value="cyclin-dependent kinase-like 1 isoform X1"/>
    <property type="match status" value="1"/>
</dbReference>
<evidence type="ECO:0000256" key="9">
    <source>
        <dbReference type="ARBA" id="ARBA00022741"/>
    </source>
</evidence>
<dbReference type="PROSITE" id="PS00107">
    <property type="entry name" value="PROTEIN_KINASE_ATP"/>
    <property type="match status" value="1"/>
</dbReference>
<dbReference type="InterPro" id="IPR017441">
    <property type="entry name" value="Protein_kinase_ATP_BS"/>
</dbReference>
<sequence length="1318" mass="147130">ARNLHTGELAAVKIIKLEPGDDFSLIQQEIYMVKECTHCNIVAYFGSYLNREKLWICMEYCGGGSLQDIYHVTGPLSELQIAYVCRETLQGLAYLHMKGKMHRDIKGANILLTDHGDIKLADFGVAAKITATIAKRKSFIGTPYWMAPEVAAVEKNGGYNQLCDIWAVGITAIELGELQPPMFDLHPMRALFLMSKSNFQPPKLKEKAKWSSTFHNFVKIALTKNPKKRPTAERLLTHSFVGQPGLSRSLAVELLDKVNNPENHTHYGEADDDDFEPHSVIRHTIRSTNRNARAERTASEINFDKLQFEPPLRKETEARDEMIVAAGTDFASHWNPFVDGGSSSKGPFTKFGDGSEDVEESTLKRAGPPPLPPKPRINNYPEESLADDEKSQTIKHFPDSQSRALPAHRRQSIPTCGSQAEPSPIGMTSSLSSPGLLTARYSDVGNGDSMLKLIEENAEGSGQVPQLPRKKDKRDFPKPAINGLPPTPKVLMGACFSKVFDGCPLKINCATSWIHPDTKDQYIIFGTEDGIYTLNLNELHEATMEQLFPRKCTWLYVINNTLMSLSGKTFQLYSHNLIALFEQAKKTGFAAHMQTHRFPDKILPRKFALTTKIPDTKGCHKCCIVRNPYTGHKYLCGALQSGIVLLQWYEPMQKFMLIKHFDFPLPTPLNVFEMLVIPEQEYPMVCVAISKGTDPSQVVQFETINLNSASSWFTEIGAGNQQLDAIHVTQLERDTVLVCLDKFVKIVNLQGKLKSSKKLASELSFDFCIESVVCLQDSVLAFWKHGMQGKSFKSDEVTQEISDETRVFRLLGSDSSAGLRPEPHPPGHAGAAGSETRLPRGPDLAAEQDREREPPPTGWRPAALPALRGAAPVSAPPSAAAPPLAEADPLATRAPASGELKFNSRAPGELGQDANRASCGLCSEPGRAQGEWLLPCPGGSGSWIWCLDRCPGSPELAAGPGEPAPRAMEKYEKIGKIGEGSYGVVFKCRSRDTGQIVAIKKFLESEDDPVIKKIALREIRMLKQLKHPNLVNLLEVFRRKRKLHLVFEYCDHTVLHELDKYPRGVPEHLVKSITWQTLQAVNFCHKHNCIHRDVKPENILITKHAVIKLCDFGFARILTGPSDYYTDYVATRWYRSPELLVGDTQYGPPVDVWAIGCVFAELLSGVPLWPGKSDVDQLYLIRRTLGDLIPRHQQVFSTNQFFSGVQIPDPENKEPLELKFPNTSYTALGLMKGCLHMDPAERLTCEQLLQHPYFDSMREADLGREHEKAARKPTRTTRKHVPGLQYLPQLTSSNILPALDNKKYYGNARKLNYHFPNI</sequence>
<feature type="non-terminal residue" evidence="18">
    <location>
        <position position="1318"/>
    </location>
</feature>
<comment type="caution">
    <text evidence="18">The sequence shown here is derived from an EMBL/GenBank/DDBJ whole genome shotgun (WGS) entry which is preliminary data.</text>
</comment>
<evidence type="ECO:0000256" key="5">
    <source>
        <dbReference type="ARBA" id="ARBA00022490"/>
    </source>
</evidence>
<proteinExistence type="inferred from homology"/>
<evidence type="ECO:0000256" key="6">
    <source>
        <dbReference type="ARBA" id="ARBA00022527"/>
    </source>
</evidence>
<reference evidence="18" key="1">
    <citation type="submission" date="2021-09" db="EMBL/GenBank/DDBJ databases">
        <title>The genome of Mauremys mutica provides insights into the evolution of semi-aquatic lifestyle.</title>
        <authorList>
            <person name="Gong S."/>
            <person name="Gao Y."/>
        </authorList>
    </citation>
    <scope>NUCLEOTIDE SEQUENCE</scope>
    <source>
        <strain evidence="18">MM-2020</strain>
        <tissue evidence="18">Muscle</tissue>
    </source>
</reference>
<dbReference type="GO" id="GO:0008349">
    <property type="term" value="F:MAP kinase kinase kinase kinase activity"/>
    <property type="evidence" value="ECO:0007669"/>
    <property type="project" value="TreeGrafter"/>
</dbReference>
<dbReference type="PANTHER" id="PTHR48012">
    <property type="entry name" value="STERILE20-LIKE KINASE, ISOFORM B-RELATED"/>
    <property type="match status" value="1"/>
</dbReference>
<evidence type="ECO:0000259" key="16">
    <source>
        <dbReference type="PROSITE" id="PS50011"/>
    </source>
</evidence>
<keyword evidence="11 14" id="KW-0067">ATP-binding</keyword>
<evidence type="ECO:0000256" key="2">
    <source>
        <dbReference type="ARBA" id="ARBA00004496"/>
    </source>
</evidence>
<keyword evidence="7" id="KW-0597">Phosphoprotein</keyword>
<comment type="catalytic activity">
    <reaction evidence="12">
        <text>L-threonyl-[protein] + ATP = O-phospho-L-threonyl-[protein] + ADP + H(+)</text>
        <dbReference type="Rhea" id="RHEA:46608"/>
        <dbReference type="Rhea" id="RHEA-COMP:11060"/>
        <dbReference type="Rhea" id="RHEA-COMP:11605"/>
        <dbReference type="ChEBI" id="CHEBI:15378"/>
        <dbReference type="ChEBI" id="CHEBI:30013"/>
        <dbReference type="ChEBI" id="CHEBI:30616"/>
        <dbReference type="ChEBI" id="CHEBI:61977"/>
        <dbReference type="ChEBI" id="CHEBI:456216"/>
        <dbReference type="EC" id="2.7.11.22"/>
    </reaction>
</comment>
<keyword evidence="10" id="KW-0418">Kinase</keyword>